<feature type="transmembrane region" description="Helical" evidence="1">
    <location>
        <begin position="432"/>
        <end position="456"/>
    </location>
</feature>
<dbReference type="EMBL" id="BSOO01000002">
    <property type="protein sequence ID" value="GLR46576.1"/>
    <property type="molecule type" value="Genomic_DNA"/>
</dbReference>
<feature type="transmembrane region" description="Helical" evidence="1">
    <location>
        <begin position="140"/>
        <end position="158"/>
    </location>
</feature>
<evidence type="ECO:0000256" key="1">
    <source>
        <dbReference type="SAM" id="Phobius"/>
    </source>
</evidence>
<feature type="transmembrane region" description="Helical" evidence="1">
    <location>
        <begin position="236"/>
        <end position="258"/>
    </location>
</feature>
<dbReference type="PROSITE" id="PS51257">
    <property type="entry name" value="PROKAR_LIPOPROTEIN"/>
    <property type="match status" value="1"/>
</dbReference>
<gene>
    <name evidence="2" type="ORF">GCM10007925_02870</name>
</gene>
<comment type="caution">
    <text evidence="2">The sequence shown here is derived from an EMBL/GenBank/DDBJ whole genome shotgun (WGS) entry which is preliminary data.</text>
</comment>
<feature type="transmembrane region" description="Helical" evidence="1">
    <location>
        <begin position="198"/>
        <end position="224"/>
    </location>
</feature>
<keyword evidence="3" id="KW-1185">Reference proteome</keyword>
<keyword evidence="1" id="KW-0472">Membrane</keyword>
<reference evidence="3" key="1">
    <citation type="journal article" date="2019" name="Int. J. Syst. Evol. Microbiol.">
        <title>The Global Catalogue of Microorganisms (GCM) 10K type strain sequencing project: providing services to taxonomists for standard genome sequencing and annotation.</title>
        <authorList>
            <consortium name="The Broad Institute Genomics Platform"/>
            <consortium name="The Broad Institute Genome Sequencing Center for Infectious Disease"/>
            <person name="Wu L."/>
            <person name="Ma J."/>
        </authorList>
    </citation>
    <scope>NUCLEOTIDE SEQUENCE [LARGE SCALE GENOMIC DNA]</scope>
    <source>
        <strain evidence="3">NBRC 102146</strain>
    </source>
</reference>
<evidence type="ECO:0000313" key="3">
    <source>
        <dbReference type="Proteomes" id="UP001156703"/>
    </source>
</evidence>
<keyword evidence="1" id="KW-1133">Transmembrane helix</keyword>
<feature type="transmembrane region" description="Helical" evidence="1">
    <location>
        <begin position="381"/>
        <end position="398"/>
    </location>
</feature>
<feature type="transmembrane region" description="Helical" evidence="1">
    <location>
        <begin position="348"/>
        <end position="369"/>
    </location>
</feature>
<feature type="transmembrane region" description="Helical" evidence="1">
    <location>
        <begin position="21"/>
        <end position="41"/>
    </location>
</feature>
<name>A0ABQ5Z5B5_9SPHN</name>
<feature type="transmembrane region" description="Helical" evidence="1">
    <location>
        <begin position="270"/>
        <end position="287"/>
    </location>
</feature>
<evidence type="ECO:0008006" key="4">
    <source>
        <dbReference type="Google" id="ProtNLM"/>
    </source>
</evidence>
<accession>A0ABQ5Z5B5</accession>
<dbReference type="Proteomes" id="UP001156703">
    <property type="component" value="Unassembled WGS sequence"/>
</dbReference>
<feature type="transmembrane region" description="Helical" evidence="1">
    <location>
        <begin position="294"/>
        <end position="315"/>
    </location>
</feature>
<protein>
    <recommendedName>
        <fullName evidence="4">AcrB/AcrD/AcrF family protein</fullName>
    </recommendedName>
</protein>
<sequence length="601" mass="65701">MSGGKEVRVPERLLAWVERNWRWVVLITWLAACAVFTWQRWGSIQSFGLGDTDDNLRIAQVRAWMNGQGWYDLRQYRFDPAFGGANIHWSRIVDLPIAGLILLGRLFMSGADAEKMAVAVAPMLPYVVLLAGIAMTARRLISPAAFVPAFLALYLAGATNGMFMPTRIDHHGWQLALLAMAMSGIADPDRRRGGLTVGVATAISLSIGLEMLIYLALAGVAQVLMWVADPRERERLGAYAVSVAGGCAAGFLLFASYANRAPVCDALSPVWLSDALLGGALLWLLAWRTPQRWTVRLAIAAAAGLVIAGFHALAWPHCLSRLEGVSPEVERLWLNNVREARPITQHAWRTQVTILSLPVAGLLGWAWLLWLRRCDERLPKILALAVIAAAAFGLLFWQTRAGPAAQLLGVVGCAGLIATLLPRLWNAKNSLVVVLGSSALVLVGSGAAAPAALSFFPEKASKQTEASRLNNRANRLCPTMWAMRPVARQPKGMVFTFIDLGPRLIAVTHHDALGGPYHRNGQAIADSMNAFRGSPELARALITKHRSDYLLVCPHMNQATIFVARTPKGFYAQLEKGASFPWLQPIDLGKDSPFKMWRVIR</sequence>
<organism evidence="2 3">
    <name type="scientific">Sphingomonas astaxanthinifaciens DSM 22298</name>
    <dbReference type="NCBI Taxonomy" id="1123267"/>
    <lineage>
        <taxon>Bacteria</taxon>
        <taxon>Pseudomonadati</taxon>
        <taxon>Pseudomonadota</taxon>
        <taxon>Alphaproteobacteria</taxon>
        <taxon>Sphingomonadales</taxon>
        <taxon>Sphingomonadaceae</taxon>
        <taxon>Sphingomonas</taxon>
    </lineage>
</organism>
<keyword evidence="1" id="KW-0812">Transmembrane</keyword>
<evidence type="ECO:0000313" key="2">
    <source>
        <dbReference type="EMBL" id="GLR46576.1"/>
    </source>
</evidence>
<feature type="transmembrane region" description="Helical" evidence="1">
    <location>
        <begin position="116"/>
        <end position="134"/>
    </location>
</feature>
<proteinExistence type="predicted"/>
<feature type="transmembrane region" description="Helical" evidence="1">
    <location>
        <begin position="404"/>
        <end position="425"/>
    </location>
</feature>